<feature type="transmembrane region" description="Helical" evidence="7">
    <location>
        <begin position="137"/>
        <end position="155"/>
    </location>
</feature>
<dbReference type="Proteomes" id="UP000494206">
    <property type="component" value="Unassembled WGS sequence"/>
</dbReference>
<organism evidence="8 9">
    <name type="scientific">Caenorhabditis bovis</name>
    <dbReference type="NCBI Taxonomy" id="2654633"/>
    <lineage>
        <taxon>Eukaryota</taxon>
        <taxon>Metazoa</taxon>
        <taxon>Ecdysozoa</taxon>
        <taxon>Nematoda</taxon>
        <taxon>Chromadorea</taxon>
        <taxon>Rhabditida</taxon>
        <taxon>Rhabditina</taxon>
        <taxon>Rhabditomorpha</taxon>
        <taxon>Rhabditoidea</taxon>
        <taxon>Rhabditidae</taxon>
        <taxon>Peloderinae</taxon>
        <taxon>Caenorhabditis</taxon>
    </lineage>
</organism>
<dbReference type="AlphaFoldDB" id="A0A8S1EQA8"/>
<keyword evidence="9" id="KW-1185">Reference proteome</keyword>
<dbReference type="InterPro" id="IPR051584">
    <property type="entry name" value="GPCR-associated_LMBR1"/>
</dbReference>
<evidence type="ECO:0000256" key="3">
    <source>
        <dbReference type="ARBA" id="ARBA00022692"/>
    </source>
</evidence>
<keyword evidence="4 7" id="KW-1133">Transmembrane helix</keyword>
<feature type="transmembrane region" description="Helical" evidence="7">
    <location>
        <begin position="97"/>
        <end position="117"/>
    </location>
</feature>
<evidence type="ECO:0000256" key="4">
    <source>
        <dbReference type="ARBA" id="ARBA00022989"/>
    </source>
</evidence>
<evidence type="ECO:0008006" key="10">
    <source>
        <dbReference type="Google" id="ProtNLM"/>
    </source>
</evidence>
<evidence type="ECO:0000313" key="9">
    <source>
        <dbReference type="Proteomes" id="UP000494206"/>
    </source>
</evidence>
<name>A0A8S1EQA8_9PELO</name>
<keyword evidence="3 7" id="KW-0812">Transmembrane</keyword>
<evidence type="ECO:0000256" key="6">
    <source>
        <dbReference type="SAM" id="MobiDB-lite"/>
    </source>
</evidence>
<feature type="transmembrane region" description="Helical" evidence="7">
    <location>
        <begin position="33"/>
        <end position="52"/>
    </location>
</feature>
<dbReference type="OrthoDB" id="203099at2759"/>
<feature type="transmembrane region" description="Helical" evidence="7">
    <location>
        <begin position="361"/>
        <end position="385"/>
    </location>
</feature>
<dbReference type="PANTHER" id="PTHR21355">
    <property type="entry name" value="G-PROTEIN COUPLED RECEPTOR-ASSOCIATED PROTEIN LMBRD2"/>
    <property type="match status" value="1"/>
</dbReference>
<evidence type="ECO:0000256" key="1">
    <source>
        <dbReference type="ARBA" id="ARBA00004141"/>
    </source>
</evidence>
<feature type="compositionally biased region" description="Basic residues" evidence="6">
    <location>
        <begin position="576"/>
        <end position="591"/>
    </location>
</feature>
<evidence type="ECO:0000256" key="2">
    <source>
        <dbReference type="ARBA" id="ARBA00010487"/>
    </source>
</evidence>
<protein>
    <recommendedName>
        <fullName evidence="10">LMBR1 domain-containing protein 2 homolog</fullName>
    </recommendedName>
</protein>
<keyword evidence="5 7" id="KW-0472">Membrane</keyword>
<comment type="subcellular location">
    <subcellularLocation>
        <location evidence="1">Membrane</location>
        <topology evidence="1">Multi-pass membrane protein</topology>
    </subcellularLocation>
</comment>
<feature type="transmembrane region" description="Helical" evidence="7">
    <location>
        <begin position="405"/>
        <end position="426"/>
    </location>
</feature>
<accession>A0A8S1EQA8</accession>
<reference evidence="8 9" key="1">
    <citation type="submission" date="2020-04" db="EMBL/GenBank/DDBJ databases">
        <authorList>
            <person name="Laetsch R D."/>
            <person name="Stevens L."/>
            <person name="Kumar S."/>
            <person name="Blaxter L. M."/>
        </authorList>
    </citation>
    <scope>NUCLEOTIDE SEQUENCE [LARGE SCALE GENOMIC DNA]</scope>
</reference>
<feature type="compositionally biased region" description="Basic and acidic residues" evidence="6">
    <location>
        <begin position="561"/>
        <end position="575"/>
    </location>
</feature>
<dbReference type="Pfam" id="PF04791">
    <property type="entry name" value="LMBR1"/>
    <property type="match status" value="1"/>
</dbReference>
<feature type="transmembrane region" description="Helical" evidence="7">
    <location>
        <begin position="175"/>
        <end position="197"/>
    </location>
</feature>
<evidence type="ECO:0000256" key="5">
    <source>
        <dbReference type="ARBA" id="ARBA00023136"/>
    </source>
</evidence>
<dbReference type="PANTHER" id="PTHR21355:SF0">
    <property type="entry name" value="G-PROTEIN COUPLED RECEPTOR-ASSOCIATED PROTEIN LMBRD2"/>
    <property type="match status" value="1"/>
</dbReference>
<evidence type="ECO:0000256" key="7">
    <source>
        <dbReference type="SAM" id="Phobius"/>
    </source>
</evidence>
<feature type="transmembrane region" description="Helical" evidence="7">
    <location>
        <begin position="499"/>
        <end position="521"/>
    </location>
</feature>
<gene>
    <name evidence="8" type="ORF">CBOVIS_LOCUS6564</name>
</gene>
<sequence>MGTLSLGIQLFLVFLLTSYLLNKYSTIRKQNIIVTISSFVGWFFSLIIIFVLPLDVAITFYHKCEQDRLRSPNKTSQLCELPGNYVPDEVLFDLWRIVYWTAQVLTWLILPLLQSYVTAGEFTVFGKFRAAVINNALYYGIYSVCFFVILIYAMIKGVSMNIDNLKVVIVSASNTWGLFLLVVLLGYGLVELPRVLWHLGNRHYRLRKTYFDIEKLASEKSEAEENVKDVYKKVRMMYNSLKSDQEIQRKKVRTILAKFEDSTIDKLFPSRQIIDNVSPQNESKFSEAKLINIHKKAISAIQTLNNTSAQWRELVDRALFLENLAFSESQGTSMMMERSRIIPASVRRFYYSYLQVPLSKILSALFVFMTVFILISECTFFVVSPTLSPAALVTEYAANRFHYKYTQFVAFGIIVYLCLCAYFTIFRLQIYKYYHLDPNGHTDENSILFSAILLCRLTPPICLNFLGMIHMDSHISMDQKMGIETQFTKLMGHLDLIPILAKGINIYLPMCIILFCAAHYYRVGAYILHSIGFDQFVESDEMTNEMVNSGRSLVQIERNSIRRSNERVQRNEKFKWKSSSKHKSNKYKPKSSKYDEEQPMLADDEDEDSSEQSSRVVNSPTEHPSSAGFFDDM</sequence>
<dbReference type="EMBL" id="CADEPM010000004">
    <property type="protein sequence ID" value="CAB3404189.1"/>
    <property type="molecule type" value="Genomic_DNA"/>
</dbReference>
<feature type="compositionally biased region" description="Polar residues" evidence="6">
    <location>
        <begin position="615"/>
        <end position="624"/>
    </location>
</feature>
<dbReference type="InterPro" id="IPR006876">
    <property type="entry name" value="LMBR1-like_membr_prot"/>
</dbReference>
<proteinExistence type="inferred from homology"/>
<feature type="region of interest" description="Disordered" evidence="6">
    <location>
        <begin position="561"/>
        <end position="633"/>
    </location>
</feature>
<comment type="similarity">
    <text evidence="2">Belongs to the LIMR family.</text>
</comment>
<evidence type="ECO:0000313" key="8">
    <source>
        <dbReference type="EMBL" id="CAB3404189.1"/>
    </source>
</evidence>
<comment type="caution">
    <text evidence="8">The sequence shown here is derived from an EMBL/GenBank/DDBJ whole genome shotgun (WGS) entry which is preliminary data.</text>
</comment>
<dbReference type="GO" id="GO:0016020">
    <property type="term" value="C:membrane"/>
    <property type="evidence" value="ECO:0007669"/>
    <property type="project" value="UniProtKB-SubCell"/>
</dbReference>
<feature type="transmembrane region" description="Helical" evidence="7">
    <location>
        <begin position="6"/>
        <end position="21"/>
    </location>
</feature>
<feature type="transmembrane region" description="Helical" evidence="7">
    <location>
        <begin position="447"/>
        <end position="471"/>
    </location>
</feature>